<name>A0ABS5YCL3_9GAMM</name>
<accession>A0ABS5YCL3</accession>
<protein>
    <submittedName>
        <fullName evidence="1">Uncharacterized protein</fullName>
    </submittedName>
</protein>
<dbReference type="EMBL" id="JAFJYC010000001">
    <property type="protein sequence ID" value="MBT9432717.1"/>
    <property type="molecule type" value="Genomic_DNA"/>
</dbReference>
<evidence type="ECO:0000313" key="2">
    <source>
        <dbReference type="Proteomes" id="UP000811282"/>
    </source>
</evidence>
<gene>
    <name evidence="1" type="ORF">JZM24_12355</name>
</gene>
<dbReference type="Proteomes" id="UP000811282">
    <property type="component" value="Unassembled WGS sequence"/>
</dbReference>
<comment type="caution">
    <text evidence="1">The sequence shown here is derived from an EMBL/GenBank/DDBJ whole genome shotgun (WGS) entry which is preliminary data.</text>
</comment>
<sequence length="196" mass="21394">MLSLVPFYDCIRLLRRGESANALQPCAFDALSLIPVIGDNPAFRRRAGPGRLVRRAVKVMACEQLLTAALKQGGAVFVRHGMLPAARQLTPRAFAALGIASLRSLDPGFELAGYIGRAGAARLIDFARFLQPALPSIGNVIRRFDARLLTAMPPVAPVYRTGRLPGLDREVPLVTLGGNTYHFCAPQSLQRRCQRY</sequence>
<keyword evidence="2" id="KW-1185">Reference proteome</keyword>
<evidence type="ECO:0000313" key="1">
    <source>
        <dbReference type="EMBL" id="MBT9432717.1"/>
    </source>
</evidence>
<proteinExistence type="predicted"/>
<reference evidence="1 2" key="1">
    <citation type="journal article" date="2021" name="Genome Biol. Evol.">
        <title>The evolution of interdependence in a four-way mealybug symbiosis.</title>
        <authorList>
            <person name="Garber A.I."/>
            <person name="Kupper M."/>
            <person name="Laetsch D.R."/>
            <person name="Weldon S.R."/>
            <person name="Ladinsky M.S."/>
            <person name="Bjorkman P.J."/>
            <person name="McCutcheon J.P."/>
        </authorList>
    </citation>
    <scope>NUCLEOTIDE SEQUENCE [LARGE SCALE GENOMIC DNA]</scope>
    <source>
        <strain evidence="1">SOD</strain>
    </source>
</reference>
<dbReference type="RefSeq" id="WP_215669830.1">
    <property type="nucleotide sequence ID" value="NZ_JAFJYC010000001.1"/>
</dbReference>
<organism evidence="1 2">
    <name type="scientific">Candidatus Sodalis endolongispinus</name>
    <dbReference type="NCBI Taxonomy" id="2812662"/>
    <lineage>
        <taxon>Bacteria</taxon>
        <taxon>Pseudomonadati</taxon>
        <taxon>Pseudomonadota</taxon>
        <taxon>Gammaproteobacteria</taxon>
        <taxon>Enterobacterales</taxon>
        <taxon>Bruguierivoracaceae</taxon>
        <taxon>Sodalis</taxon>
    </lineage>
</organism>